<dbReference type="PANTHER" id="PTHR35335:SF1">
    <property type="entry name" value="UPF0716 PROTEIN FXSA"/>
    <property type="match status" value="1"/>
</dbReference>
<dbReference type="STRING" id="1637975.AN957_20780"/>
<dbReference type="EMBL" id="LJIX01000006">
    <property type="protein sequence ID" value="KQL20790.1"/>
    <property type="molecule type" value="Genomic_DNA"/>
</dbReference>
<organism evidence="2 3">
    <name type="scientific">Cytobacillus solani</name>
    <dbReference type="NCBI Taxonomy" id="1637975"/>
    <lineage>
        <taxon>Bacteria</taxon>
        <taxon>Bacillati</taxon>
        <taxon>Bacillota</taxon>
        <taxon>Bacilli</taxon>
        <taxon>Bacillales</taxon>
        <taxon>Bacillaceae</taxon>
        <taxon>Cytobacillus</taxon>
    </lineage>
</organism>
<keyword evidence="1" id="KW-0472">Membrane</keyword>
<dbReference type="PANTHER" id="PTHR35335">
    <property type="entry name" value="UPF0716 PROTEIN FXSA"/>
    <property type="match status" value="1"/>
</dbReference>
<dbReference type="GO" id="GO:0016020">
    <property type="term" value="C:membrane"/>
    <property type="evidence" value="ECO:0007669"/>
    <property type="project" value="InterPro"/>
</dbReference>
<dbReference type="RefSeq" id="WP_056685976.1">
    <property type="nucleotide sequence ID" value="NZ_CP041305.1"/>
</dbReference>
<keyword evidence="3" id="KW-1185">Reference proteome</keyword>
<keyword evidence="1" id="KW-0812">Transmembrane</keyword>
<dbReference type="AlphaFoldDB" id="A0A0Q3QSV7"/>
<dbReference type="PATRIC" id="fig|1637975.4.peg.4135"/>
<protein>
    <submittedName>
        <fullName evidence="2">Exlusion protein FxsA</fullName>
    </submittedName>
</protein>
<reference evidence="2 3" key="1">
    <citation type="submission" date="2015-09" db="EMBL/GenBank/DDBJ databases">
        <title>Genome sequencing project for genomic taxonomy and phylogenomics of Bacillus-like bacteria.</title>
        <authorList>
            <person name="Liu B."/>
            <person name="Wang J."/>
            <person name="Zhu Y."/>
            <person name="Liu G."/>
            <person name="Chen Q."/>
            <person name="Chen Z."/>
            <person name="Lan J."/>
            <person name="Che J."/>
            <person name="Ge C."/>
            <person name="Shi H."/>
            <person name="Pan Z."/>
            <person name="Liu X."/>
        </authorList>
    </citation>
    <scope>NUCLEOTIDE SEQUENCE [LARGE SCALE GENOMIC DNA]</scope>
    <source>
        <strain evidence="2 3">FJAT-18043</strain>
    </source>
</reference>
<dbReference type="Pfam" id="PF04186">
    <property type="entry name" value="FxsA"/>
    <property type="match status" value="1"/>
</dbReference>
<feature type="transmembrane region" description="Helical" evidence="1">
    <location>
        <begin position="70"/>
        <end position="90"/>
    </location>
</feature>
<evidence type="ECO:0000313" key="3">
    <source>
        <dbReference type="Proteomes" id="UP000050996"/>
    </source>
</evidence>
<keyword evidence="1" id="KW-1133">Transmembrane helix</keyword>
<comment type="caution">
    <text evidence="2">The sequence shown here is derived from an EMBL/GenBank/DDBJ whole genome shotgun (WGS) entry which is preliminary data.</text>
</comment>
<gene>
    <name evidence="2" type="ORF">AN957_20780</name>
</gene>
<feature type="transmembrane region" description="Helical" evidence="1">
    <location>
        <begin position="26"/>
        <end position="46"/>
    </location>
</feature>
<dbReference type="Proteomes" id="UP000050996">
    <property type="component" value="Unassembled WGS sequence"/>
</dbReference>
<evidence type="ECO:0000313" key="2">
    <source>
        <dbReference type="EMBL" id="KQL20790.1"/>
    </source>
</evidence>
<sequence>MRYLLLLIIIVPAAEIGVLLLSGNVIGVWPTLGVILFTGVLGAYLAKKQGLEAIRKVQEQLRYGQMPGEAILEGICILAGGILLLTPGFITDITGFLLLAPPTQSFFRKLILKGFRRWMDRNTITVIR</sequence>
<dbReference type="InterPro" id="IPR007313">
    <property type="entry name" value="FxsA"/>
</dbReference>
<dbReference type="NCBIfam" id="NF008528">
    <property type="entry name" value="PRK11463.1-2"/>
    <property type="match status" value="1"/>
</dbReference>
<proteinExistence type="predicted"/>
<evidence type="ECO:0000256" key="1">
    <source>
        <dbReference type="SAM" id="Phobius"/>
    </source>
</evidence>
<accession>A0A0Q3QSV7</accession>
<name>A0A0Q3QSV7_9BACI</name>